<evidence type="ECO:0000313" key="6">
    <source>
        <dbReference type="EMBL" id="MDH0123270.1"/>
    </source>
</evidence>
<dbReference type="PROSITE" id="PS00329">
    <property type="entry name" value="HSP70_2"/>
    <property type="match status" value="1"/>
</dbReference>
<dbReference type="InterPro" id="IPR013126">
    <property type="entry name" value="Hsp_70_fam"/>
</dbReference>
<dbReference type="Pfam" id="PF00012">
    <property type="entry name" value="HSP70"/>
    <property type="match status" value="2"/>
</dbReference>
<dbReference type="FunFam" id="3.30.420.40:FF:000071">
    <property type="entry name" value="Molecular chaperone DnaK"/>
    <property type="match status" value="1"/>
</dbReference>
<keyword evidence="4" id="KW-0143">Chaperone</keyword>
<evidence type="ECO:0000256" key="3">
    <source>
        <dbReference type="ARBA" id="ARBA00022840"/>
    </source>
</evidence>
<dbReference type="SUPFAM" id="SSF53067">
    <property type="entry name" value="Actin-like ATPase domain"/>
    <property type="match status" value="2"/>
</dbReference>
<comment type="similarity">
    <text evidence="1 5">Belongs to the heat shock protein 70 family.</text>
</comment>
<evidence type="ECO:0000256" key="5">
    <source>
        <dbReference type="RuleBase" id="RU003322"/>
    </source>
</evidence>
<dbReference type="SUPFAM" id="SSF100920">
    <property type="entry name" value="Heat shock protein 70kD (HSP70), peptide-binding domain"/>
    <property type="match status" value="1"/>
</dbReference>
<proteinExistence type="inferred from homology"/>
<dbReference type="EMBL" id="JAODYY010000001">
    <property type="protein sequence ID" value="MDH0123270.1"/>
    <property type="molecule type" value="Genomic_DNA"/>
</dbReference>
<organism evidence="6 7">
    <name type="scientific">Brucella intermedia GD04153</name>
    <dbReference type="NCBI Taxonomy" id="2975438"/>
    <lineage>
        <taxon>Bacteria</taxon>
        <taxon>Pseudomonadati</taxon>
        <taxon>Pseudomonadota</taxon>
        <taxon>Alphaproteobacteria</taxon>
        <taxon>Hyphomicrobiales</taxon>
        <taxon>Brucellaceae</taxon>
        <taxon>Brucella/Ochrobactrum group</taxon>
        <taxon>Brucella</taxon>
    </lineage>
</organism>
<comment type="caution">
    <text evidence="6">The sequence shown here is derived from an EMBL/GenBank/DDBJ whole genome shotgun (WGS) entry which is preliminary data.</text>
</comment>
<keyword evidence="3 5" id="KW-0067">ATP-binding</keyword>
<evidence type="ECO:0000256" key="4">
    <source>
        <dbReference type="ARBA" id="ARBA00023186"/>
    </source>
</evidence>
<dbReference type="AlphaFoldDB" id="A0AA42GUZ0"/>
<accession>A0AA42GUZ0</accession>
<dbReference type="PRINTS" id="PR00301">
    <property type="entry name" value="HEATSHOCK70"/>
</dbReference>
<dbReference type="PANTHER" id="PTHR19375">
    <property type="entry name" value="HEAT SHOCK PROTEIN 70KDA"/>
    <property type="match status" value="1"/>
</dbReference>
<dbReference type="Proteomes" id="UP001158087">
    <property type="component" value="Unassembled WGS sequence"/>
</dbReference>
<dbReference type="GO" id="GO:0140662">
    <property type="term" value="F:ATP-dependent protein folding chaperone"/>
    <property type="evidence" value="ECO:0007669"/>
    <property type="project" value="InterPro"/>
</dbReference>
<gene>
    <name evidence="6" type="ORF">N7376_04640</name>
</gene>
<reference evidence="6" key="1">
    <citation type="submission" date="2022-09" db="EMBL/GenBank/DDBJ databases">
        <title>Intensive care unit water sources are persistently colonized with multi-drug resistant bacteria and are the site of extensive horizontal gene transfer of antibiotic resistance genes.</title>
        <authorList>
            <person name="Diorio-Toth L."/>
        </authorList>
    </citation>
    <scope>NUCLEOTIDE SEQUENCE</scope>
    <source>
        <strain evidence="6">GD04153</strain>
    </source>
</reference>
<name>A0AA42GUZ0_9HYPH</name>
<dbReference type="InterPro" id="IPR018181">
    <property type="entry name" value="Heat_shock_70_CS"/>
</dbReference>
<evidence type="ECO:0000256" key="2">
    <source>
        <dbReference type="ARBA" id="ARBA00022741"/>
    </source>
</evidence>
<dbReference type="GO" id="GO:0005524">
    <property type="term" value="F:ATP binding"/>
    <property type="evidence" value="ECO:0007669"/>
    <property type="project" value="UniProtKB-KW"/>
</dbReference>
<keyword evidence="2 5" id="KW-0547">Nucleotide-binding</keyword>
<dbReference type="PROSITE" id="PS00297">
    <property type="entry name" value="HSP70_1"/>
    <property type="match status" value="1"/>
</dbReference>
<dbReference type="InterPro" id="IPR043129">
    <property type="entry name" value="ATPase_NBD"/>
</dbReference>
<dbReference type="Gene3D" id="3.90.640.10">
    <property type="entry name" value="Actin, Chain A, domain 4"/>
    <property type="match status" value="1"/>
</dbReference>
<evidence type="ECO:0000313" key="7">
    <source>
        <dbReference type="Proteomes" id="UP001158087"/>
    </source>
</evidence>
<sequence>MAIVGIDLGTSNSLVSVWEDNGPRALENALGETLTPSAVSIGDEGEVLVGRAAIDRLITHPDRTAASFKRAMGSAIQFTLGNYRWRAEELSALVLKSLRQDAELALGEPITEAVISVPAYFNDIQRKATLDAAQLAGLHVERLINEPTAAALAHGLEHQDEGTFLVLDLGGGTFDVSLLHKYDDVMEIRASAGDALLGGEDFRAVIVAELLKRHQLVESEIEGGEKARLFAEAERLKRALTEQSQLEYDFGVKGERFSGLFERLQFEELAQPLLRRMRAPMERALRDARVDAEKIDQVVLVGGAARMPMVRSLAARLFGRFPLLHPQPDHIVGLGAAVQAGLRKREGALEEIIMTDVCPFTLGTSVLDPRAPEGTVLSPIIERNAVVPISRESRYWTALDGQTLVRIDVLQGENIRPSQNIALGTIEVPVSAGPAGKECVDVRYTYDVNGALEVEVKVVSTGQVHRRIFRNQANLTDAELEARFSALSSIKMLPRDQQENRALIARAERLYAETLGDARDHIREMLFWFEKSLEDQSIRDMQAIRQQFSDMLQQFEKSVL</sequence>
<protein>
    <submittedName>
        <fullName evidence="6">Molecular chaperone HscC</fullName>
    </submittedName>
</protein>
<dbReference type="Gene3D" id="2.60.34.10">
    <property type="entry name" value="Substrate Binding Domain Of DNAk, Chain A, domain 1"/>
    <property type="match status" value="1"/>
</dbReference>
<evidence type="ECO:0000256" key="1">
    <source>
        <dbReference type="ARBA" id="ARBA00007381"/>
    </source>
</evidence>
<dbReference type="InterPro" id="IPR029047">
    <property type="entry name" value="HSP70_peptide-bd_sf"/>
</dbReference>
<dbReference type="Gene3D" id="3.30.420.40">
    <property type="match status" value="2"/>
</dbReference>